<feature type="binding site" evidence="3">
    <location>
        <position position="169"/>
    </location>
    <ligand>
        <name>a divalent metal cation</name>
        <dbReference type="ChEBI" id="CHEBI:60240"/>
    </ligand>
</feature>
<reference evidence="5" key="1">
    <citation type="submission" date="2021-03" db="EMBL/GenBank/DDBJ databases">
        <title>Chromosome level genome of the anhydrobiotic midge Polypedilum vanderplanki.</title>
        <authorList>
            <person name="Yoshida Y."/>
            <person name="Kikawada T."/>
            <person name="Gusev O."/>
        </authorList>
    </citation>
    <scope>NUCLEOTIDE SEQUENCE</scope>
    <source>
        <strain evidence="5">NIAS01</strain>
        <tissue evidence="5">Whole body or cell culture</tissue>
    </source>
</reference>
<dbReference type="PRINTS" id="PR01790">
    <property type="entry name" value="SMP30FAMILY"/>
</dbReference>
<dbReference type="AlphaFoldDB" id="A0A9J6BXC5"/>
<dbReference type="GO" id="GO:0004341">
    <property type="term" value="F:gluconolactonase activity"/>
    <property type="evidence" value="ECO:0007669"/>
    <property type="project" value="TreeGrafter"/>
</dbReference>
<comment type="similarity">
    <text evidence="1">Belongs to the SMP-30/CGR1 family.</text>
</comment>
<dbReference type="InterPro" id="IPR005511">
    <property type="entry name" value="SMP-30"/>
</dbReference>
<feature type="binding site" evidence="3">
    <location>
        <position position="115"/>
    </location>
    <ligand>
        <name>substrate</name>
    </ligand>
</feature>
<protein>
    <recommendedName>
        <fullName evidence="4">SMP-30/Gluconolactonase/LRE-like region domain-containing protein</fullName>
    </recommendedName>
</protein>
<organism evidence="5 6">
    <name type="scientific">Polypedilum vanderplanki</name>
    <name type="common">Sleeping chironomid midge</name>
    <dbReference type="NCBI Taxonomy" id="319348"/>
    <lineage>
        <taxon>Eukaryota</taxon>
        <taxon>Metazoa</taxon>
        <taxon>Ecdysozoa</taxon>
        <taxon>Arthropoda</taxon>
        <taxon>Hexapoda</taxon>
        <taxon>Insecta</taxon>
        <taxon>Pterygota</taxon>
        <taxon>Neoptera</taxon>
        <taxon>Endopterygota</taxon>
        <taxon>Diptera</taxon>
        <taxon>Nematocera</taxon>
        <taxon>Chironomoidea</taxon>
        <taxon>Chironomidae</taxon>
        <taxon>Chironominae</taxon>
        <taxon>Polypedilum</taxon>
        <taxon>Polypedilum</taxon>
    </lineage>
</organism>
<feature type="binding site" evidence="3">
    <location>
        <position position="21"/>
    </location>
    <ligand>
        <name>a divalent metal cation</name>
        <dbReference type="ChEBI" id="CHEBI:60240"/>
    </ligand>
</feature>
<accession>A0A9J6BXC5</accession>
<dbReference type="SUPFAM" id="SSF63829">
    <property type="entry name" value="Calcium-dependent phosphotriesterase"/>
    <property type="match status" value="1"/>
</dbReference>
<feature type="domain" description="SMP-30/Gluconolactonase/LRE-like region" evidence="4">
    <location>
        <begin position="21"/>
        <end position="281"/>
    </location>
</feature>
<keyword evidence="3" id="KW-0479">Metal-binding</keyword>
<dbReference type="GO" id="GO:0005509">
    <property type="term" value="F:calcium ion binding"/>
    <property type="evidence" value="ECO:0007669"/>
    <property type="project" value="TreeGrafter"/>
</dbReference>
<evidence type="ECO:0000256" key="3">
    <source>
        <dbReference type="PIRSR" id="PIRSR605511-2"/>
    </source>
</evidence>
<dbReference type="PANTHER" id="PTHR10907:SF66">
    <property type="entry name" value="MIP34848P1-RELATED"/>
    <property type="match status" value="1"/>
</dbReference>
<comment type="cofactor">
    <cofactor evidence="3">
        <name>Zn(2+)</name>
        <dbReference type="ChEBI" id="CHEBI:29105"/>
    </cofactor>
    <text evidence="3">Binds 1 divalent metal cation per subunit.</text>
</comment>
<feature type="binding site" evidence="3">
    <location>
        <position position="117"/>
    </location>
    <ligand>
        <name>substrate</name>
    </ligand>
</feature>
<dbReference type="GO" id="GO:0019853">
    <property type="term" value="P:L-ascorbic acid biosynthetic process"/>
    <property type="evidence" value="ECO:0007669"/>
    <property type="project" value="TreeGrafter"/>
</dbReference>
<dbReference type="Pfam" id="PF08450">
    <property type="entry name" value="SGL"/>
    <property type="match status" value="1"/>
</dbReference>
<evidence type="ECO:0000256" key="2">
    <source>
        <dbReference type="PIRSR" id="PIRSR605511-1"/>
    </source>
</evidence>
<dbReference type="InterPro" id="IPR013658">
    <property type="entry name" value="SGL"/>
</dbReference>
<evidence type="ECO:0000313" key="6">
    <source>
        <dbReference type="Proteomes" id="UP001107558"/>
    </source>
</evidence>
<comment type="caution">
    <text evidence="5">The sequence shown here is derived from an EMBL/GenBank/DDBJ whole genome shotgun (WGS) entry which is preliminary data.</text>
</comment>
<sequence length="314" mass="35256">MSQNLKIEEITNKVQRCELLEGPHWDVELQSLYFVDILGPAIFRYCYKNREIYRATIKDKEETRIGFIIPVDNNTTEFVVGLGKELTIIKWDGKSVQATVVEVLAKVDSNIDEYRINDGKCDPHGLVYFGTMGDPIDKTLSEKLPGSLYRYDVLSKSLVNMRDRIGIGNGLTWNEKLGKFYYIDSVTRNIKVFDYDSLSGNFSNEEVLIDFSKTHTESFLPDGMTIDENGLIYVATWNGSKIIIIDSTTKTIKNEIIFPTAKITSAAFGGPNLDILYVTTAIGHNNAKVGSAGGLFKVTGPNIKGPEMIKFKMY</sequence>
<feature type="binding site" evidence="3">
    <location>
        <position position="222"/>
    </location>
    <ligand>
        <name>a divalent metal cation</name>
        <dbReference type="ChEBI" id="CHEBI:60240"/>
    </ligand>
</feature>
<dbReference type="InterPro" id="IPR011042">
    <property type="entry name" value="6-blade_b-propeller_TolB-like"/>
</dbReference>
<evidence type="ECO:0000256" key="1">
    <source>
        <dbReference type="ARBA" id="ARBA00008853"/>
    </source>
</evidence>
<gene>
    <name evidence="5" type="ORF">PVAND_004319</name>
</gene>
<feature type="active site" description="Proton donor/acceptor" evidence="2">
    <location>
        <position position="222"/>
    </location>
</feature>
<proteinExistence type="inferred from homology"/>
<name>A0A9J6BXC5_POLVA</name>
<evidence type="ECO:0000313" key="5">
    <source>
        <dbReference type="EMBL" id="KAG5674344.1"/>
    </source>
</evidence>
<keyword evidence="6" id="KW-1185">Reference proteome</keyword>
<keyword evidence="3" id="KW-0862">Zinc</keyword>
<dbReference type="Proteomes" id="UP001107558">
    <property type="component" value="Chromosome 2"/>
</dbReference>
<dbReference type="EMBL" id="JADBJN010000002">
    <property type="protein sequence ID" value="KAG5674344.1"/>
    <property type="molecule type" value="Genomic_DNA"/>
</dbReference>
<dbReference type="OrthoDB" id="423498at2759"/>
<evidence type="ECO:0000259" key="4">
    <source>
        <dbReference type="Pfam" id="PF08450"/>
    </source>
</evidence>
<dbReference type="Gene3D" id="2.120.10.30">
    <property type="entry name" value="TolB, C-terminal domain"/>
    <property type="match status" value="1"/>
</dbReference>
<dbReference type="PANTHER" id="PTHR10907">
    <property type="entry name" value="REGUCALCIN"/>
    <property type="match status" value="1"/>
</dbReference>